<protein>
    <submittedName>
        <fullName evidence="2">Uncharacterized protein LOC111088492</fullName>
    </submittedName>
</protein>
<organism evidence="1 2">
    <name type="scientific">Limulus polyphemus</name>
    <name type="common">Atlantic horseshoe crab</name>
    <dbReference type="NCBI Taxonomy" id="6850"/>
    <lineage>
        <taxon>Eukaryota</taxon>
        <taxon>Metazoa</taxon>
        <taxon>Ecdysozoa</taxon>
        <taxon>Arthropoda</taxon>
        <taxon>Chelicerata</taxon>
        <taxon>Merostomata</taxon>
        <taxon>Xiphosura</taxon>
        <taxon>Limulidae</taxon>
        <taxon>Limulus</taxon>
    </lineage>
</organism>
<dbReference type="Proteomes" id="UP000694941">
    <property type="component" value="Unplaced"/>
</dbReference>
<evidence type="ECO:0000313" key="1">
    <source>
        <dbReference type="Proteomes" id="UP000694941"/>
    </source>
</evidence>
<proteinExistence type="predicted"/>
<dbReference type="RefSeq" id="XP_022254496.1">
    <property type="nucleotide sequence ID" value="XM_022398788.1"/>
</dbReference>
<dbReference type="GeneID" id="111088492"/>
<gene>
    <name evidence="2" type="primary">LOC111088492</name>
</gene>
<dbReference type="InterPro" id="IPR036322">
    <property type="entry name" value="WD40_repeat_dom_sf"/>
</dbReference>
<reference evidence="2" key="1">
    <citation type="submission" date="2025-08" db="UniProtKB">
        <authorList>
            <consortium name="RefSeq"/>
        </authorList>
    </citation>
    <scope>IDENTIFICATION</scope>
    <source>
        <tissue evidence="2">Muscle</tissue>
    </source>
</reference>
<sequence length="1213" mass="136598">MGNKIFKDDFIIDNELVAREIDNIALPQDLLLSSVEQTISANKEFIQTVMTSVEVTGYVDHVTLPYDVASLTGSEYLQNAITFSKGLFVDRDVRVYHETDGIDISSLKQRVNEMIRQNLGELGAIIINNNLEVSGRVNEVDIGYLHQNGISYEGEVVFILAPKVFTQLNIVKVKVVQEEIGGIQLSRYMTVYSTQTVRGNKVFAVPVNFGNLECPTIDGVGLDILSLFKIKLVNVVHVVDSLIIHGYIDGLDTDTFVIRNVVQEIGARKTINSFYTDSLTVSGNVFTSSGDFHDQFKRLNSSGIRLSKEETWHHDFMFGNNSFGSFYVGGPVNNVDLKHLVYNTMSLYLPQNISVPIYFENSPVVAAFGHINTSFGISGVQLRLVNELAIKLTSASTIDHISFFRDTLVCQSVNCQQLIESVNLQELVEDVVFMNEVSTVQALTVFRRETVIEGKIEAARISYRNNNLKEMFVQDKGWNILLESLPQNITGFYTFEDDFTSKNLHGEVFVGEVKLSDTSHGVLKTDEPAIVNGNLLFSTEVNIKTLSVQGVLNDVSFEKLLSFLISEDCAEIRDVSEDSIIREVNVQGNLTLVFLNGENFPHFINDVVSISASHQSLSSKIFLGDVVLNGGMEIGILEVGETVNDVHIQQFATDAVYLGKNALINNKKNFKNHTVVAEIVLYGHLNSINLTDTVLSSGRADRDLKFESVVVMSEVEVSQTVNGVSLIREWTNTWLKDTDSTPLTLVTTGTIIFLVNVSTAKINEVSLSSDTSEISPTFHFKDCFRVNGNLRGLINNVNLTLLTSEAVLLDTDQNIEEEFIFVGPVQFGHQDTSLEELYRRTKEIAVKTYNNERVIEYLQHLAECLTTLDYWVMNMQLEYRGTRLQSFNMGTFLVIIAWIYDEEHHLRTIVYSYRPDRALVEFQLVHDESLLWYVSKQPDSEYLISVSNTSPETIAVFRLQRDTMTLEFLSVLSQYITEVIVIEEVGHPYLVVLRKDGTVGIYDPLFEEAKHREEVGLSGVKSLLSYNDDNITYLVISGENGLHLLVLNSGLLVTKQWIACTAIDFCSYFKRSFYHYLVCGQNNPDLSSGGILVFRTNLYGEFKLWQVLPMHLVKHMEVFTWGCLPDVFLIVLDGPTNVESHEQCNLIIYRLVDNFQMWLTIPIYGGSYVHTFEINGRQHLAVCRDKYSPIIILRGINSGSEDREVSYSAQPIP</sequence>
<keyword evidence="1" id="KW-1185">Reference proteome</keyword>
<accession>A0ABM1TF40</accession>
<evidence type="ECO:0000313" key="2">
    <source>
        <dbReference type="RefSeq" id="XP_022254496.1"/>
    </source>
</evidence>
<dbReference type="SUPFAM" id="SSF50978">
    <property type="entry name" value="WD40 repeat-like"/>
    <property type="match status" value="1"/>
</dbReference>
<name>A0ABM1TF40_LIMPO</name>